<dbReference type="EMBL" id="CP015085">
    <property type="protein sequence ID" value="ANK02923.1"/>
    <property type="molecule type" value="Genomic_DNA"/>
</dbReference>
<name>A0A192CA07_ECO25</name>
<accession>A0A192CA07</accession>
<organism evidence="1 2">
    <name type="scientific">Escherichia coli O25b:H4</name>
    <dbReference type="NCBI Taxonomy" id="941280"/>
    <lineage>
        <taxon>Bacteria</taxon>
        <taxon>Pseudomonadati</taxon>
        <taxon>Pseudomonadota</taxon>
        <taxon>Gammaproteobacteria</taxon>
        <taxon>Enterobacterales</taxon>
        <taxon>Enterobacteriaceae</taxon>
        <taxon>Escherichia</taxon>
    </lineage>
</organism>
<dbReference type="Proteomes" id="UP000183316">
    <property type="component" value="Chromosome"/>
</dbReference>
<sequence length="68" mass="7062">MNSIQGGSGPIKKPASAGFNVIGSRDSVAYPFLSPHRLVGVLLRLITSCFCWCSPYTVQSLFGGAGGS</sequence>
<evidence type="ECO:0000313" key="2">
    <source>
        <dbReference type="Proteomes" id="UP000183316"/>
    </source>
</evidence>
<dbReference type="AlphaFoldDB" id="A0A192CA07"/>
<gene>
    <name evidence="1" type="ORF">WLH_01662</name>
</gene>
<proteinExistence type="predicted"/>
<evidence type="ECO:0000313" key="1">
    <source>
        <dbReference type="EMBL" id="ANK02923.1"/>
    </source>
</evidence>
<dbReference type="PATRIC" id="fig|941280.3.peg.1642"/>
<reference evidence="1 2" key="1">
    <citation type="submission" date="2016-03" db="EMBL/GenBank/DDBJ databases">
        <title>Genome Sequence and Comparative Pathogenic Determinants of Uropathogenic Escherichia coli O25b:H4, a Clinical Isolate from Saudi Arabia.</title>
        <authorList>
            <person name="Alyamani E.A.J."/>
            <person name="Khiyami M.A."/>
            <person name="Booq R.Y."/>
            <person name="Bahwerth F.S."/>
            <person name="Vaisvil B."/>
            <person name="Schmitt D.P."/>
            <person name="Kapatral V."/>
        </authorList>
    </citation>
    <scope>NUCLEOTIDE SEQUENCE [LARGE SCALE GENOMIC DNA]</scope>
    <source>
        <strain evidence="1 2">O25b:H4</strain>
    </source>
</reference>
<protein>
    <submittedName>
        <fullName evidence="1">Uncharacterized protein</fullName>
    </submittedName>
</protein>